<proteinExistence type="predicted"/>
<gene>
    <name evidence="1" type="ORF">SAMN06295879_0441</name>
</gene>
<sequence length="83" mass="8874">MDINNWGGGELNMGEVYLESEGEKVAVIVRKVGSGQPVRVATVYLMTDGWHAKSADLHTRHAWSGPYGSPAEALASFAMPISA</sequence>
<dbReference type="AlphaFoldDB" id="A0A1T4WXW9"/>
<dbReference type="Proteomes" id="UP000189735">
    <property type="component" value="Unassembled WGS sequence"/>
</dbReference>
<organism evidence="1 2">
    <name type="scientific">Agreia bicolorata</name>
    <dbReference type="NCBI Taxonomy" id="110935"/>
    <lineage>
        <taxon>Bacteria</taxon>
        <taxon>Bacillati</taxon>
        <taxon>Actinomycetota</taxon>
        <taxon>Actinomycetes</taxon>
        <taxon>Micrococcales</taxon>
        <taxon>Microbacteriaceae</taxon>
        <taxon>Agreia</taxon>
    </lineage>
</organism>
<accession>A0A1T4WXW9</accession>
<reference evidence="2" key="1">
    <citation type="submission" date="2017-02" db="EMBL/GenBank/DDBJ databases">
        <authorList>
            <person name="Varghese N."/>
            <person name="Submissions S."/>
        </authorList>
    </citation>
    <scope>NUCLEOTIDE SEQUENCE [LARGE SCALE GENOMIC DNA]</scope>
    <source>
        <strain evidence="2">VKM Ac-2052</strain>
    </source>
</reference>
<name>A0A1T4WXW9_9MICO</name>
<evidence type="ECO:0000313" key="1">
    <source>
        <dbReference type="EMBL" id="SKA82166.1"/>
    </source>
</evidence>
<evidence type="ECO:0000313" key="2">
    <source>
        <dbReference type="Proteomes" id="UP000189735"/>
    </source>
</evidence>
<protein>
    <submittedName>
        <fullName evidence="1">Uncharacterized protein</fullName>
    </submittedName>
</protein>
<dbReference type="EMBL" id="FUYG01000001">
    <property type="protein sequence ID" value="SKA82166.1"/>
    <property type="molecule type" value="Genomic_DNA"/>
</dbReference>